<evidence type="ECO:0000256" key="3">
    <source>
        <dbReference type="SAM" id="MobiDB-lite"/>
    </source>
</evidence>
<dbReference type="SUPFAM" id="SSF69593">
    <property type="entry name" value="Glycerol-3-phosphate (1)-acyltransferase"/>
    <property type="match status" value="1"/>
</dbReference>
<dbReference type="PANTHER" id="PTHR10434">
    <property type="entry name" value="1-ACYL-SN-GLYCEROL-3-PHOSPHATE ACYLTRANSFERASE"/>
    <property type="match status" value="1"/>
</dbReference>
<dbReference type="KEGG" id="nml:Namu_4052"/>
<evidence type="ECO:0000256" key="2">
    <source>
        <dbReference type="ARBA" id="ARBA00023315"/>
    </source>
</evidence>
<dbReference type="GO" id="GO:0006654">
    <property type="term" value="P:phosphatidic acid biosynthetic process"/>
    <property type="evidence" value="ECO:0007669"/>
    <property type="project" value="TreeGrafter"/>
</dbReference>
<reference evidence="5 6" key="2">
    <citation type="journal article" date="2010" name="Stand. Genomic Sci.">
        <title>Complete genome sequence of Nakamurella multipartita type strain (Y-104).</title>
        <authorList>
            <person name="Tice H."/>
            <person name="Mayilraj S."/>
            <person name="Sims D."/>
            <person name="Lapidus A."/>
            <person name="Nolan M."/>
            <person name="Lucas S."/>
            <person name="Glavina Del Rio T."/>
            <person name="Copeland A."/>
            <person name="Cheng J.F."/>
            <person name="Meincke L."/>
            <person name="Bruce D."/>
            <person name="Goodwin L."/>
            <person name="Pitluck S."/>
            <person name="Ivanova N."/>
            <person name="Mavromatis K."/>
            <person name="Ovchinnikova G."/>
            <person name="Pati A."/>
            <person name="Chen A."/>
            <person name="Palaniappan K."/>
            <person name="Land M."/>
            <person name="Hauser L."/>
            <person name="Chang Y.J."/>
            <person name="Jeffries C.D."/>
            <person name="Detter J.C."/>
            <person name="Brettin T."/>
            <person name="Rohde M."/>
            <person name="Goker M."/>
            <person name="Bristow J."/>
            <person name="Eisen J.A."/>
            <person name="Markowitz V."/>
            <person name="Hugenholtz P."/>
            <person name="Kyrpides N.C."/>
            <person name="Klenk H.P."/>
            <person name="Chen F."/>
        </authorList>
    </citation>
    <scope>NUCLEOTIDE SEQUENCE [LARGE SCALE GENOMIC DNA]</scope>
    <source>
        <strain evidence="6">ATCC 700099 / DSM 44233 / CIP 104796 / JCM 9543 / NBRC 105858 / Y-104</strain>
    </source>
</reference>
<dbReference type="eggNOG" id="COG0204">
    <property type="taxonomic scope" value="Bacteria"/>
</dbReference>
<dbReference type="RefSeq" id="WP_015749167.1">
    <property type="nucleotide sequence ID" value="NC_013235.1"/>
</dbReference>
<feature type="domain" description="Phospholipid/glycerol acyltransferase" evidence="4">
    <location>
        <begin position="53"/>
        <end position="163"/>
    </location>
</feature>
<dbReference type="InParanoid" id="C8XHN9"/>
<dbReference type="HOGENOM" id="CLU_027938_4_2_11"/>
<reference evidence="6" key="1">
    <citation type="submission" date="2009-09" db="EMBL/GenBank/DDBJ databases">
        <title>The complete genome of Nakamurella multipartita DSM 44233.</title>
        <authorList>
            <consortium name="US DOE Joint Genome Institute (JGI-PGF)"/>
            <person name="Lucas S."/>
            <person name="Copeland A."/>
            <person name="Lapidus A."/>
            <person name="Glavina del Rio T."/>
            <person name="Dalin E."/>
            <person name="Tice H."/>
            <person name="Bruce D."/>
            <person name="Goodwin L."/>
            <person name="Pitluck S."/>
            <person name="Kyrpides N."/>
            <person name="Mavromatis K."/>
            <person name="Ivanova N."/>
            <person name="Ovchinnikova G."/>
            <person name="Sims D."/>
            <person name="Meincke L."/>
            <person name="Brettin T."/>
            <person name="Detter J.C."/>
            <person name="Han C."/>
            <person name="Larimer F."/>
            <person name="Land M."/>
            <person name="Hauser L."/>
            <person name="Markowitz V."/>
            <person name="Cheng J.-F."/>
            <person name="Hugenholtz P."/>
            <person name="Woyke T."/>
            <person name="Wu D."/>
            <person name="Klenk H.-P."/>
            <person name="Eisen J.A."/>
        </authorList>
    </citation>
    <scope>NUCLEOTIDE SEQUENCE [LARGE SCALE GENOMIC DNA]</scope>
    <source>
        <strain evidence="6">ATCC 700099 / DSM 44233 / CIP 104796 / JCM 9543 / NBRC 105858 / Y-104</strain>
    </source>
</reference>
<dbReference type="GO" id="GO:0003841">
    <property type="term" value="F:1-acylglycerol-3-phosphate O-acyltransferase activity"/>
    <property type="evidence" value="ECO:0007669"/>
    <property type="project" value="TreeGrafter"/>
</dbReference>
<protein>
    <submittedName>
        <fullName evidence="5">Phospholipid/glycerol acyltransferase</fullName>
    </submittedName>
</protein>
<sequence length="222" mass="23469">MRWRHLGGTADPTPPHTGPKGMDRGRRIGIVVNLLTYRVVLHHAERIPTSGPVVVVANHQHLMDGAVLFGCLPRRVSFLVKAEAVKGPLGWLLTNVGQYAIVRGAPDREPLLQALAQLKAGGAIGIFPEGARGNGNVDSVFAGAGWLAARGGAPVVPVAIRGTARPAGRRRRFRPAVTALVGQPFTVPVGGGRKPVAEATEAIRVNLAALVQELDADVVRMR</sequence>
<dbReference type="STRING" id="479431.Namu_4052"/>
<dbReference type="Pfam" id="PF01553">
    <property type="entry name" value="Acyltransferase"/>
    <property type="match status" value="1"/>
</dbReference>
<keyword evidence="2 5" id="KW-0012">Acyltransferase</keyword>
<evidence type="ECO:0000313" key="6">
    <source>
        <dbReference type="Proteomes" id="UP000002218"/>
    </source>
</evidence>
<dbReference type="InterPro" id="IPR002123">
    <property type="entry name" value="Plipid/glycerol_acylTrfase"/>
</dbReference>
<dbReference type="AlphaFoldDB" id="C8XHN9"/>
<dbReference type="GO" id="GO:0005886">
    <property type="term" value="C:plasma membrane"/>
    <property type="evidence" value="ECO:0007669"/>
    <property type="project" value="TreeGrafter"/>
</dbReference>
<accession>C8XHN9</accession>
<organism evidence="5 6">
    <name type="scientific">Nakamurella multipartita (strain ATCC 700099 / DSM 44233 / CIP 104796 / JCM 9543 / NBRC 105858 / Y-104)</name>
    <name type="common">Microsphaera multipartita</name>
    <dbReference type="NCBI Taxonomy" id="479431"/>
    <lineage>
        <taxon>Bacteria</taxon>
        <taxon>Bacillati</taxon>
        <taxon>Actinomycetota</taxon>
        <taxon>Actinomycetes</taxon>
        <taxon>Nakamurellales</taxon>
        <taxon>Nakamurellaceae</taxon>
        <taxon>Nakamurella</taxon>
    </lineage>
</organism>
<dbReference type="CDD" id="cd07989">
    <property type="entry name" value="LPLAT_AGPAT-like"/>
    <property type="match status" value="1"/>
</dbReference>
<keyword evidence="6" id="KW-1185">Reference proteome</keyword>
<dbReference type="PANTHER" id="PTHR10434:SF11">
    <property type="entry name" value="1-ACYL-SN-GLYCEROL-3-PHOSPHATE ACYLTRANSFERASE"/>
    <property type="match status" value="1"/>
</dbReference>
<gene>
    <name evidence="5" type="ordered locus">Namu_4052</name>
</gene>
<keyword evidence="1 5" id="KW-0808">Transferase</keyword>
<feature type="region of interest" description="Disordered" evidence="3">
    <location>
        <begin position="1"/>
        <end position="24"/>
    </location>
</feature>
<dbReference type="Proteomes" id="UP000002218">
    <property type="component" value="Chromosome"/>
</dbReference>
<proteinExistence type="predicted"/>
<evidence type="ECO:0000313" key="5">
    <source>
        <dbReference type="EMBL" id="ACV80342.1"/>
    </source>
</evidence>
<dbReference type="SMART" id="SM00563">
    <property type="entry name" value="PlsC"/>
    <property type="match status" value="1"/>
</dbReference>
<evidence type="ECO:0000256" key="1">
    <source>
        <dbReference type="ARBA" id="ARBA00022679"/>
    </source>
</evidence>
<name>C8XHN9_NAKMY</name>
<evidence type="ECO:0000259" key="4">
    <source>
        <dbReference type="SMART" id="SM00563"/>
    </source>
</evidence>
<dbReference type="EMBL" id="CP001737">
    <property type="protein sequence ID" value="ACV80342.1"/>
    <property type="molecule type" value="Genomic_DNA"/>
</dbReference>